<comment type="similarity">
    <text evidence="9">Belongs to the activator 1 small subunits family. CTF18 subfamily.</text>
</comment>
<dbReference type="Gene3D" id="1.10.8.60">
    <property type="match status" value="1"/>
</dbReference>
<feature type="region of interest" description="Disordered" evidence="11">
    <location>
        <begin position="832"/>
        <end position="861"/>
    </location>
</feature>
<dbReference type="PANTHER" id="PTHR46765:SF1">
    <property type="entry name" value="P-LOOP CONTAINING NUCLEOSIDE TRIPHOSPHATE HYDROLASES SUPERFAMILY PROTEIN"/>
    <property type="match status" value="1"/>
</dbReference>
<proteinExistence type="inferred from homology"/>
<dbReference type="GO" id="GO:0006260">
    <property type="term" value="P:DNA replication"/>
    <property type="evidence" value="ECO:0007669"/>
    <property type="project" value="UniProtKB-KW"/>
</dbReference>
<evidence type="ECO:0000256" key="10">
    <source>
        <dbReference type="ARBA" id="ARBA00069525"/>
    </source>
</evidence>
<comment type="subunit">
    <text evidence="2">Heterotetramer of subunits RFC2, RFC3, RFC4 and RFC5 that can form a complex with RFC1.</text>
</comment>
<evidence type="ECO:0000256" key="1">
    <source>
        <dbReference type="ARBA" id="ARBA00004123"/>
    </source>
</evidence>
<dbReference type="GO" id="GO:0005634">
    <property type="term" value="C:nucleus"/>
    <property type="evidence" value="ECO:0007669"/>
    <property type="project" value="UniProtKB-SubCell"/>
</dbReference>
<evidence type="ECO:0000256" key="4">
    <source>
        <dbReference type="ARBA" id="ARBA00022741"/>
    </source>
</evidence>
<dbReference type="CDD" id="cd00009">
    <property type="entry name" value="AAA"/>
    <property type="match status" value="1"/>
</dbReference>
<dbReference type="SUPFAM" id="SSF52540">
    <property type="entry name" value="P-loop containing nucleoside triphosphate hydrolases"/>
    <property type="match status" value="1"/>
</dbReference>
<protein>
    <recommendedName>
        <fullName evidence="10">Chromosome transmission fidelity protein 18 homolog</fullName>
    </recommendedName>
</protein>
<dbReference type="Proteomes" id="UP001443914">
    <property type="component" value="Unassembled WGS sequence"/>
</dbReference>
<dbReference type="GO" id="GO:0005524">
    <property type="term" value="F:ATP binding"/>
    <property type="evidence" value="ECO:0007669"/>
    <property type="project" value="UniProtKB-KW"/>
</dbReference>
<reference evidence="13" key="1">
    <citation type="submission" date="2024-03" db="EMBL/GenBank/DDBJ databases">
        <title>WGS assembly of Saponaria officinalis var. Norfolk2.</title>
        <authorList>
            <person name="Jenkins J."/>
            <person name="Shu S."/>
            <person name="Grimwood J."/>
            <person name="Barry K."/>
            <person name="Goodstein D."/>
            <person name="Schmutz J."/>
            <person name="Leebens-Mack J."/>
            <person name="Osbourn A."/>
        </authorList>
    </citation>
    <scope>NUCLEOTIDE SEQUENCE [LARGE SCALE GENOMIC DNA]</scope>
    <source>
        <strain evidence="13">JIC</strain>
    </source>
</reference>
<dbReference type="GO" id="GO:0016887">
    <property type="term" value="F:ATP hydrolysis activity"/>
    <property type="evidence" value="ECO:0007669"/>
    <property type="project" value="InterPro"/>
</dbReference>
<dbReference type="CDD" id="cd18140">
    <property type="entry name" value="HLD_clamp_RFC"/>
    <property type="match status" value="1"/>
</dbReference>
<evidence type="ECO:0000256" key="9">
    <source>
        <dbReference type="ARBA" id="ARBA00043975"/>
    </source>
</evidence>
<keyword evidence="5" id="KW-0067">ATP-binding</keyword>
<feature type="domain" description="AAA+ ATPase" evidence="12">
    <location>
        <begin position="338"/>
        <end position="506"/>
    </location>
</feature>
<evidence type="ECO:0000256" key="5">
    <source>
        <dbReference type="ARBA" id="ARBA00022840"/>
    </source>
</evidence>
<dbReference type="InterPro" id="IPR047854">
    <property type="entry name" value="RFC_lid"/>
</dbReference>
<gene>
    <name evidence="13" type="ORF">RND81_05G167700</name>
</gene>
<name>A0AAW1L1S7_SAPOF</name>
<dbReference type="InterPro" id="IPR027417">
    <property type="entry name" value="P-loop_NTPase"/>
</dbReference>
<feature type="region of interest" description="Disordered" evidence="11">
    <location>
        <begin position="23"/>
        <end position="85"/>
    </location>
</feature>
<keyword evidence="14" id="KW-1185">Reference proteome</keyword>
<keyword evidence="4" id="KW-0547">Nucleotide-binding</keyword>
<organism evidence="13 14">
    <name type="scientific">Saponaria officinalis</name>
    <name type="common">Common soapwort</name>
    <name type="synonym">Lychnis saponaria</name>
    <dbReference type="NCBI Taxonomy" id="3572"/>
    <lineage>
        <taxon>Eukaryota</taxon>
        <taxon>Viridiplantae</taxon>
        <taxon>Streptophyta</taxon>
        <taxon>Embryophyta</taxon>
        <taxon>Tracheophyta</taxon>
        <taxon>Spermatophyta</taxon>
        <taxon>Magnoliopsida</taxon>
        <taxon>eudicotyledons</taxon>
        <taxon>Gunneridae</taxon>
        <taxon>Pentapetalae</taxon>
        <taxon>Caryophyllales</taxon>
        <taxon>Caryophyllaceae</taxon>
        <taxon>Caryophylleae</taxon>
        <taxon>Saponaria</taxon>
    </lineage>
</organism>
<dbReference type="InterPro" id="IPR003959">
    <property type="entry name" value="ATPase_AAA_core"/>
</dbReference>
<evidence type="ECO:0000256" key="8">
    <source>
        <dbReference type="ARBA" id="ARBA00023306"/>
    </source>
</evidence>
<keyword evidence="6" id="KW-0238">DNA-binding</keyword>
<comment type="caution">
    <text evidence="13">The sequence shown here is derived from an EMBL/GenBank/DDBJ whole genome shotgun (WGS) entry which is preliminary data.</text>
</comment>
<dbReference type="InterPro" id="IPR053016">
    <property type="entry name" value="CTF18-RFC_complex"/>
</dbReference>
<evidence type="ECO:0000256" key="6">
    <source>
        <dbReference type="ARBA" id="ARBA00023125"/>
    </source>
</evidence>
<dbReference type="AlphaFoldDB" id="A0AAW1L1S7"/>
<feature type="compositionally biased region" description="Acidic residues" evidence="11">
    <location>
        <begin position="28"/>
        <end position="42"/>
    </location>
</feature>
<dbReference type="GO" id="GO:0003677">
    <property type="term" value="F:DNA binding"/>
    <property type="evidence" value="ECO:0007669"/>
    <property type="project" value="UniProtKB-KW"/>
</dbReference>
<accession>A0AAW1L1S7</accession>
<dbReference type="Pfam" id="PF00004">
    <property type="entry name" value="AAA"/>
    <property type="match status" value="1"/>
</dbReference>
<keyword evidence="7" id="KW-0539">Nucleus</keyword>
<evidence type="ECO:0000256" key="7">
    <source>
        <dbReference type="ARBA" id="ARBA00023242"/>
    </source>
</evidence>
<evidence type="ECO:0000256" key="3">
    <source>
        <dbReference type="ARBA" id="ARBA00022705"/>
    </source>
</evidence>
<keyword evidence="8" id="KW-0131">Cell cycle</keyword>
<evidence type="ECO:0000313" key="13">
    <source>
        <dbReference type="EMBL" id="KAK9725766.1"/>
    </source>
</evidence>
<evidence type="ECO:0000313" key="14">
    <source>
        <dbReference type="Proteomes" id="UP001443914"/>
    </source>
</evidence>
<comment type="subcellular location">
    <subcellularLocation>
        <location evidence="1">Nucleus</location>
    </subcellularLocation>
</comment>
<feature type="region of interest" description="Disordered" evidence="11">
    <location>
        <begin position="432"/>
        <end position="455"/>
    </location>
</feature>
<evidence type="ECO:0000256" key="2">
    <source>
        <dbReference type="ARBA" id="ARBA00011480"/>
    </source>
</evidence>
<dbReference type="EMBL" id="JBDFQZ010000005">
    <property type="protein sequence ID" value="KAK9725766.1"/>
    <property type="molecule type" value="Genomic_DNA"/>
</dbReference>
<dbReference type="SMART" id="SM00382">
    <property type="entry name" value="AAA"/>
    <property type="match status" value="1"/>
</dbReference>
<dbReference type="PANTHER" id="PTHR46765">
    <property type="entry name" value="P-LOOP CONTAINING NUCLEOSIDE TRIPHOSPHATE HYDROLASES SUPERFAMILY PROTEIN"/>
    <property type="match status" value="1"/>
</dbReference>
<feature type="compositionally biased region" description="Basic and acidic residues" evidence="11">
    <location>
        <begin position="43"/>
        <end position="54"/>
    </location>
</feature>
<evidence type="ECO:0000256" key="11">
    <source>
        <dbReference type="SAM" id="MobiDB-lite"/>
    </source>
</evidence>
<sequence>MEMDFPDLDELQWLESNSHLHDQHLEEKEEEYYADELQPEIEENTKANDHHLHVDSPPLSSPCRETTGVAIDNNSKKRSRSTTPEIDLELQSSDRIARVRIDQNVRGIFDDLRAIETQDDVIEDDSKYLSRFASEIEGECMSITAPFGSGGERVYAKLEKQVLKDVDKSVNRVKNSAYSSGLISESVSVLLQKAEQDALLKALRSSSEIQDTLAPQESSVVTEELWVNKYAPRSFTELLSDEQTNREVLLWLKHWDSKVFGAAIRNTEDEVLSALKRHSSLPHHQKHSDSASFYGKNRGSTFGKNYMGNSYIYEHKDTRSKDNEVPQNKKQNGSGPLEQKVLLLCGPPGLGKTTLAHVAAKHCGYHVSEINASDDRSSTILETKILDAVQMNSIMADSKPKCLIIDEIDGALGDGKGAVEILLRMVASETKSRGGKEGSTSGELQGKKSSNKKRNSISMSRPVICICNDLYAPSLRPLRQVAKVHVFAKPTVSRVVSRLKYICNKEGMKTSSISLTALAEITECDIRACLNTLQFLHKKKESLNLGTLNSQVIGRKDITRSVFDVWKEVFQTRKVKASPKCVENPMKAHGAHDSLYSLVSYRGDYELILDGIHENYLQMHYHDPLLQKTVHCLNALGVSDVLHQCVMRSHNMFLYAYFPPIIITIHQLLARVERPTIEWPKSFQRFRTSLMEKTEILRSWQSSIGPSFSRHLSVDSFVNDTVSPLLHILSPVDLRPVALHLLSDKENNDLNQLVGTMVSYSLTFKNAKPDPLANFSTHDEKMDASQLFLDPPIKSFICYKDYKPGHYELKSAVKQVVVHEVEKQKIIRNTSRFMDSTDSSRQQSDGVSKTSNDALELQNDTSVNISKEMTKKLIQNNISKPNPPGCSSSATPYRTIAHAEKTKSTGGVKKASISSFNFFDRFRKSEKGVKNGDIPAQKLATAERDGRPLVFKFNEGYTNAVKRPVRIREFLS</sequence>
<evidence type="ECO:0000259" key="12">
    <source>
        <dbReference type="SMART" id="SM00382"/>
    </source>
</evidence>
<keyword evidence="3" id="KW-0235">DNA replication</keyword>
<dbReference type="InterPro" id="IPR003593">
    <property type="entry name" value="AAA+_ATPase"/>
</dbReference>
<dbReference type="Gene3D" id="3.40.50.300">
    <property type="entry name" value="P-loop containing nucleotide triphosphate hydrolases"/>
    <property type="match status" value="1"/>
</dbReference>
<dbReference type="FunFam" id="1.10.8.60:FF:000074">
    <property type="entry name" value="Chromosome transmission fidelity protein 18"/>
    <property type="match status" value="1"/>
</dbReference>